<feature type="compositionally biased region" description="Basic and acidic residues" evidence="1">
    <location>
        <begin position="12"/>
        <end position="33"/>
    </location>
</feature>
<feature type="compositionally biased region" description="Gly residues" evidence="1">
    <location>
        <begin position="39"/>
        <end position="48"/>
    </location>
</feature>
<keyword evidence="3" id="KW-1185">Reference proteome</keyword>
<dbReference type="EMBL" id="LT629695">
    <property type="protein sequence ID" value="SDH47790.1"/>
    <property type="molecule type" value="Genomic_DNA"/>
</dbReference>
<name>A0A1G8CS72_9MICO</name>
<organism evidence="2 3">
    <name type="scientific">Agrococcus jejuensis</name>
    <dbReference type="NCBI Taxonomy" id="399736"/>
    <lineage>
        <taxon>Bacteria</taxon>
        <taxon>Bacillati</taxon>
        <taxon>Actinomycetota</taxon>
        <taxon>Actinomycetes</taxon>
        <taxon>Micrococcales</taxon>
        <taxon>Microbacteriaceae</taxon>
        <taxon>Agrococcus</taxon>
    </lineage>
</organism>
<protein>
    <submittedName>
        <fullName evidence="2">Uncharacterized protein</fullName>
    </submittedName>
</protein>
<feature type="compositionally biased region" description="Basic and acidic residues" evidence="1">
    <location>
        <begin position="55"/>
        <end position="72"/>
    </location>
</feature>
<gene>
    <name evidence="2" type="ORF">SAMN04489720_1379</name>
</gene>
<evidence type="ECO:0000313" key="3">
    <source>
        <dbReference type="Proteomes" id="UP000198822"/>
    </source>
</evidence>
<feature type="compositionally biased region" description="Basic and acidic residues" evidence="1">
    <location>
        <begin position="118"/>
        <end position="132"/>
    </location>
</feature>
<proteinExistence type="predicted"/>
<sequence>MSTHDIQNESTPEPRDERRCEHPHAGHPHGEHPHRGHGRTGFGPGHRGFGPEAAGDERDERDERTPLDDRRPFGRGMHPGRAFGRPIGHGGRGFGPRPFGPGFGPRPFGPGFGPGRPADGERMRDERADHRGARGRQRRLDRRILRTARIVAFAEHRSGREAVERTMAASVSHADHEATMRTLRTIARAVRAEHLPERGHGRRHQG</sequence>
<dbReference type="RefSeq" id="WP_092503630.1">
    <property type="nucleotide sequence ID" value="NZ_LT629695.1"/>
</dbReference>
<evidence type="ECO:0000313" key="2">
    <source>
        <dbReference type="EMBL" id="SDH47790.1"/>
    </source>
</evidence>
<feature type="compositionally biased region" description="Polar residues" evidence="1">
    <location>
        <begin position="1"/>
        <end position="11"/>
    </location>
</feature>
<dbReference type="AlphaFoldDB" id="A0A1G8CS72"/>
<dbReference type="Proteomes" id="UP000198822">
    <property type="component" value="Chromosome I"/>
</dbReference>
<accession>A0A1G8CS72</accession>
<evidence type="ECO:0000256" key="1">
    <source>
        <dbReference type="SAM" id="MobiDB-lite"/>
    </source>
</evidence>
<reference evidence="3" key="1">
    <citation type="submission" date="2016-10" db="EMBL/GenBank/DDBJ databases">
        <authorList>
            <person name="Varghese N."/>
            <person name="Submissions S."/>
        </authorList>
    </citation>
    <scope>NUCLEOTIDE SEQUENCE [LARGE SCALE GENOMIC DNA]</scope>
    <source>
        <strain evidence="3">DSM 22002</strain>
    </source>
</reference>
<feature type="region of interest" description="Disordered" evidence="1">
    <location>
        <begin position="1"/>
        <end position="137"/>
    </location>
</feature>